<dbReference type="AlphaFoldDB" id="H2XKQ5"/>
<evidence type="ECO:0000313" key="3">
    <source>
        <dbReference type="Proteomes" id="UP000008144"/>
    </source>
</evidence>
<protein>
    <submittedName>
        <fullName evidence="2">Uncharacterized protein</fullName>
    </submittedName>
</protein>
<sequence>KLFTLLSKFFLQFFLYYIYVCVFSCFLHRTIVLSKRSFLPQRHICVVYMCLLFKEKFLICAKSCIRVLDFY</sequence>
<name>H2XKQ5_CIOIN</name>
<dbReference type="HOGENOM" id="CLU_2746499_0_0_1"/>
<proteinExistence type="predicted"/>
<evidence type="ECO:0000256" key="1">
    <source>
        <dbReference type="SAM" id="Phobius"/>
    </source>
</evidence>
<keyword evidence="1" id="KW-0812">Transmembrane</keyword>
<dbReference type="InParanoid" id="H2XKQ5"/>
<dbReference type="Ensembl" id="ENSCINT00000031457.1">
    <property type="protein sequence ID" value="ENSCINP00000030237.1"/>
    <property type="gene ID" value="ENSCING00000019430.1"/>
</dbReference>
<evidence type="ECO:0000313" key="2">
    <source>
        <dbReference type="Ensembl" id="ENSCINP00000030237.1"/>
    </source>
</evidence>
<keyword evidence="3" id="KW-1185">Reference proteome</keyword>
<dbReference type="Proteomes" id="UP000008144">
    <property type="component" value="Chromosome 3"/>
</dbReference>
<feature type="transmembrane region" description="Helical" evidence="1">
    <location>
        <begin position="13"/>
        <end position="32"/>
    </location>
</feature>
<keyword evidence="1" id="KW-1133">Transmembrane helix</keyword>
<reference evidence="2" key="3">
    <citation type="submission" date="2025-08" db="UniProtKB">
        <authorList>
            <consortium name="Ensembl"/>
        </authorList>
    </citation>
    <scope>IDENTIFICATION</scope>
</reference>
<reference evidence="3" key="1">
    <citation type="journal article" date="2002" name="Science">
        <title>The draft genome of Ciona intestinalis: insights into chordate and vertebrate origins.</title>
        <authorList>
            <person name="Dehal P."/>
            <person name="Satou Y."/>
            <person name="Campbell R.K."/>
            <person name="Chapman J."/>
            <person name="Degnan B."/>
            <person name="De Tomaso A."/>
            <person name="Davidson B."/>
            <person name="Di Gregorio A."/>
            <person name="Gelpke M."/>
            <person name="Goodstein D.M."/>
            <person name="Harafuji N."/>
            <person name="Hastings K.E."/>
            <person name="Ho I."/>
            <person name="Hotta K."/>
            <person name="Huang W."/>
            <person name="Kawashima T."/>
            <person name="Lemaire P."/>
            <person name="Martinez D."/>
            <person name="Meinertzhagen I.A."/>
            <person name="Necula S."/>
            <person name="Nonaka M."/>
            <person name="Putnam N."/>
            <person name="Rash S."/>
            <person name="Saiga H."/>
            <person name="Satake M."/>
            <person name="Terry A."/>
            <person name="Yamada L."/>
            <person name="Wang H.G."/>
            <person name="Awazu S."/>
            <person name="Azumi K."/>
            <person name="Boore J."/>
            <person name="Branno M."/>
            <person name="Chin-Bow S."/>
            <person name="DeSantis R."/>
            <person name="Doyle S."/>
            <person name="Francino P."/>
            <person name="Keys D.N."/>
            <person name="Haga S."/>
            <person name="Hayashi H."/>
            <person name="Hino K."/>
            <person name="Imai K.S."/>
            <person name="Inaba K."/>
            <person name="Kano S."/>
            <person name="Kobayashi K."/>
            <person name="Kobayashi M."/>
            <person name="Lee B.I."/>
            <person name="Makabe K.W."/>
            <person name="Manohar C."/>
            <person name="Matassi G."/>
            <person name="Medina M."/>
            <person name="Mochizuki Y."/>
            <person name="Mount S."/>
            <person name="Morishita T."/>
            <person name="Miura S."/>
            <person name="Nakayama A."/>
            <person name="Nishizaka S."/>
            <person name="Nomoto H."/>
            <person name="Ohta F."/>
            <person name="Oishi K."/>
            <person name="Rigoutsos I."/>
            <person name="Sano M."/>
            <person name="Sasaki A."/>
            <person name="Sasakura Y."/>
            <person name="Shoguchi E."/>
            <person name="Shin-i T."/>
            <person name="Spagnuolo A."/>
            <person name="Stainier D."/>
            <person name="Suzuki M.M."/>
            <person name="Tassy O."/>
            <person name="Takatori N."/>
            <person name="Tokuoka M."/>
            <person name="Yagi K."/>
            <person name="Yoshizaki F."/>
            <person name="Wada S."/>
            <person name="Zhang C."/>
            <person name="Hyatt P.D."/>
            <person name="Larimer F."/>
            <person name="Detter C."/>
            <person name="Doggett N."/>
            <person name="Glavina T."/>
            <person name="Hawkins T."/>
            <person name="Richardson P."/>
            <person name="Lucas S."/>
            <person name="Kohara Y."/>
            <person name="Levine M."/>
            <person name="Satoh N."/>
            <person name="Rokhsar D.S."/>
        </authorList>
    </citation>
    <scope>NUCLEOTIDE SEQUENCE [LARGE SCALE GENOMIC DNA]</scope>
</reference>
<keyword evidence="1" id="KW-0472">Membrane</keyword>
<reference evidence="2" key="2">
    <citation type="journal article" date="2008" name="Genome Biol.">
        <title>Improved genome assembly and evidence-based global gene model set for the chordate Ciona intestinalis: new insight into intron and operon populations.</title>
        <authorList>
            <person name="Satou Y."/>
            <person name="Mineta K."/>
            <person name="Ogasawara M."/>
            <person name="Sasakura Y."/>
            <person name="Shoguchi E."/>
            <person name="Ueno K."/>
            <person name="Yamada L."/>
            <person name="Matsumoto J."/>
            <person name="Wasserscheid J."/>
            <person name="Dewar K."/>
            <person name="Wiley G.B."/>
            <person name="Macmil S.L."/>
            <person name="Roe B.A."/>
            <person name="Zeller R.W."/>
            <person name="Hastings K.E."/>
            <person name="Lemaire P."/>
            <person name="Lindquist E."/>
            <person name="Endo T."/>
            <person name="Hotta K."/>
            <person name="Inaba K."/>
        </authorList>
    </citation>
    <scope>NUCLEOTIDE SEQUENCE [LARGE SCALE GENOMIC DNA]</scope>
    <source>
        <strain evidence="2">wild type</strain>
    </source>
</reference>
<reference evidence="2" key="4">
    <citation type="submission" date="2025-09" db="UniProtKB">
        <authorList>
            <consortium name="Ensembl"/>
        </authorList>
    </citation>
    <scope>IDENTIFICATION</scope>
</reference>
<accession>H2XKQ5</accession>
<dbReference type="EMBL" id="EAAA01001735">
    <property type="status" value="NOT_ANNOTATED_CDS"/>
    <property type="molecule type" value="Genomic_DNA"/>
</dbReference>
<organism evidence="2 3">
    <name type="scientific">Ciona intestinalis</name>
    <name type="common">Transparent sea squirt</name>
    <name type="synonym">Ascidia intestinalis</name>
    <dbReference type="NCBI Taxonomy" id="7719"/>
    <lineage>
        <taxon>Eukaryota</taxon>
        <taxon>Metazoa</taxon>
        <taxon>Chordata</taxon>
        <taxon>Tunicata</taxon>
        <taxon>Ascidiacea</taxon>
        <taxon>Phlebobranchia</taxon>
        <taxon>Cionidae</taxon>
        <taxon>Ciona</taxon>
    </lineage>
</organism>